<dbReference type="Pfam" id="PF07687">
    <property type="entry name" value="M20_dimer"/>
    <property type="match status" value="1"/>
</dbReference>
<gene>
    <name evidence="5" type="ORF">GC093_23570</name>
</gene>
<dbReference type="GO" id="GO:0046872">
    <property type="term" value="F:metal ion binding"/>
    <property type="evidence" value="ECO:0007669"/>
    <property type="project" value="UniProtKB-KW"/>
</dbReference>
<proteinExistence type="predicted"/>
<dbReference type="AlphaFoldDB" id="A0A972GYL2"/>
<dbReference type="SUPFAM" id="SSF53187">
    <property type="entry name" value="Zn-dependent exopeptidases"/>
    <property type="match status" value="1"/>
</dbReference>
<evidence type="ECO:0000256" key="2">
    <source>
        <dbReference type="ARBA" id="ARBA00022801"/>
    </source>
</evidence>
<dbReference type="Pfam" id="PF01546">
    <property type="entry name" value="Peptidase_M20"/>
    <property type="match status" value="1"/>
</dbReference>
<protein>
    <submittedName>
        <fullName evidence="5">M20/M25/M40 family metallo-hydrolase</fullName>
    </submittedName>
</protein>
<dbReference type="EMBL" id="WHOD01000087">
    <property type="protein sequence ID" value="NOU96182.1"/>
    <property type="molecule type" value="Genomic_DNA"/>
</dbReference>
<reference evidence="5" key="1">
    <citation type="submission" date="2019-10" db="EMBL/GenBank/DDBJ databases">
        <title>Description of Paenibacillus glebae sp. nov.</title>
        <authorList>
            <person name="Carlier A."/>
            <person name="Qi S."/>
        </authorList>
    </citation>
    <scope>NUCLEOTIDE SEQUENCE</scope>
    <source>
        <strain evidence="5">LMG 31456</strain>
    </source>
</reference>
<evidence type="ECO:0000313" key="5">
    <source>
        <dbReference type="EMBL" id="NOU96182.1"/>
    </source>
</evidence>
<evidence type="ECO:0000259" key="4">
    <source>
        <dbReference type="Pfam" id="PF07687"/>
    </source>
</evidence>
<evidence type="ECO:0000256" key="1">
    <source>
        <dbReference type="ARBA" id="ARBA00022723"/>
    </source>
</evidence>
<dbReference type="Proteomes" id="UP000641588">
    <property type="component" value="Unassembled WGS sequence"/>
</dbReference>
<feature type="active site" description="Proton acceptor" evidence="3">
    <location>
        <position position="142"/>
    </location>
</feature>
<comment type="caution">
    <text evidence="5">The sequence shown here is derived from an EMBL/GenBank/DDBJ whole genome shotgun (WGS) entry which is preliminary data.</text>
</comment>
<dbReference type="SUPFAM" id="SSF55031">
    <property type="entry name" value="Bacterial exopeptidase dimerisation domain"/>
    <property type="match status" value="1"/>
</dbReference>
<name>A0A972GYL2_9BACL</name>
<dbReference type="InterPro" id="IPR036264">
    <property type="entry name" value="Bact_exopeptidase_dim_dom"/>
</dbReference>
<dbReference type="PIRSF" id="PIRSF037238">
    <property type="entry name" value="Carboxypeptidase_G2"/>
    <property type="match status" value="1"/>
</dbReference>
<evidence type="ECO:0000313" key="6">
    <source>
        <dbReference type="Proteomes" id="UP000641588"/>
    </source>
</evidence>
<dbReference type="RefSeq" id="WP_171654432.1">
    <property type="nucleotide sequence ID" value="NZ_WHOD01000087.1"/>
</dbReference>
<organism evidence="5 6">
    <name type="scientific">Paenibacillus foliorum</name>
    <dbReference type="NCBI Taxonomy" id="2654974"/>
    <lineage>
        <taxon>Bacteria</taxon>
        <taxon>Bacillati</taxon>
        <taxon>Bacillota</taxon>
        <taxon>Bacilli</taxon>
        <taxon>Bacillales</taxon>
        <taxon>Paenibacillaceae</taxon>
        <taxon>Paenibacillus</taxon>
    </lineage>
</organism>
<keyword evidence="6" id="KW-1185">Reference proteome</keyword>
<feature type="domain" description="Peptidase M20 dimerisation" evidence="4">
    <location>
        <begin position="178"/>
        <end position="270"/>
    </location>
</feature>
<dbReference type="PANTHER" id="PTHR43808:SF9">
    <property type="entry name" value="BLL0789 PROTEIN"/>
    <property type="match status" value="1"/>
</dbReference>
<evidence type="ECO:0000256" key="3">
    <source>
        <dbReference type="PIRSR" id="PIRSR037238-1"/>
    </source>
</evidence>
<dbReference type="InterPro" id="IPR002933">
    <property type="entry name" value="Peptidase_M20"/>
</dbReference>
<dbReference type="GO" id="GO:0016787">
    <property type="term" value="F:hydrolase activity"/>
    <property type="evidence" value="ECO:0007669"/>
    <property type="project" value="UniProtKB-KW"/>
</dbReference>
<dbReference type="Gene3D" id="3.40.630.10">
    <property type="entry name" value="Zn peptidases"/>
    <property type="match status" value="1"/>
</dbReference>
<keyword evidence="2" id="KW-0378">Hydrolase</keyword>
<keyword evidence="1" id="KW-0479">Metal-binding</keyword>
<dbReference type="CDD" id="cd03885">
    <property type="entry name" value="M20_CPDG2"/>
    <property type="match status" value="1"/>
</dbReference>
<dbReference type="Gene3D" id="3.30.70.360">
    <property type="match status" value="1"/>
</dbReference>
<accession>A0A972GYL2</accession>
<dbReference type="InterPro" id="IPR017150">
    <property type="entry name" value="Pept_M20_glutamate_carboxypep"/>
</dbReference>
<dbReference type="InterPro" id="IPR011650">
    <property type="entry name" value="Peptidase_M20_dimer"/>
</dbReference>
<dbReference type="InterPro" id="IPR050072">
    <property type="entry name" value="Peptidase_M20A"/>
</dbReference>
<sequence length="374" mass="40524">MDEVLQYLQNKKHLIMEDLEFLVCAESPSHKKEMVDQCGEVMKALFRSRLGLEAEVLPQQTTGDHLRFTYGYGDSQILILTHFDTVWEAGRLSFRLEGNKAYGPGILDMKAGIIQVIWAVKACKDLGVPIRHKIVFLCTSDEEISSITSRDLIEKEAILSRVVLVPEPAAAHTGALKTARKGVGRYTIKIKGIASHSGNHHDDGISAVEEMAHQILYLHSLTNYSKGTTINVGVANGGTRANIVADQAEIHVDARMTSREEAERISSLIHGIKPHLVGISLSVHGGITRPVMVRTAQTEQLFLKAALCGAELGLVLEETAAGGGSDGSFTAQLGIPTLDGIGAVGEGPHAEHEHILLSQLPVRTALFAKLLSRL</sequence>
<feature type="active site" evidence="3">
    <location>
        <position position="84"/>
    </location>
</feature>
<dbReference type="PANTHER" id="PTHR43808">
    <property type="entry name" value="ACETYLORNITHINE DEACETYLASE"/>
    <property type="match status" value="1"/>
</dbReference>